<evidence type="ECO:0000256" key="1">
    <source>
        <dbReference type="ARBA" id="ARBA00022670"/>
    </source>
</evidence>
<dbReference type="GO" id="GO:0006508">
    <property type="term" value="P:proteolysis"/>
    <property type="evidence" value="ECO:0007669"/>
    <property type="project" value="UniProtKB-KW"/>
</dbReference>
<dbReference type="SUPFAM" id="SSF53098">
    <property type="entry name" value="Ribonuclease H-like"/>
    <property type="match status" value="1"/>
</dbReference>
<dbReference type="InterPro" id="IPR025724">
    <property type="entry name" value="GAG-pre-integrase_dom"/>
</dbReference>
<protein>
    <submittedName>
        <fullName evidence="6">Putative ribonuclease H-like domain-containing protein</fullName>
    </submittedName>
</protein>
<keyword evidence="3" id="KW-0378">Hydrolase</keyword>
<dbReference type="Pfam" id="PF13976">
    <property type="entry name" value="gag_pre-integrs"/>
    <property type="match status" value="1"/>
</dbReference>
<dbReference type="InterPro" id="IPR039537">
    <property type="entry name" value="Retrotran_Ty1/copia-like"/>
</dbReference>
<dbReference type="InterPro" id="IPR036875">
    <property type="entry name" value="Znf_CCHC_sf"/>
</dbReference>
<feature type="region of interest" description="Disordered" evidence="4">
    <location>
        <begin position="653"/>
        <end position="673"/>
    </location>
</feature>
<sequence>MNDEDGGSNVHGGLMNNMDGSSSNDGLGVVGSPNPASLAAKIRDFESQMLDGKLVLVRDDGKPLNLSRLTLVEPSSHEEAIVSRYEPFSDTAQVPYIVQEALNVVNNLCTVHVEDKQKLAYKVVKMQKSRSLCYRYWRRLLDSLGRLNFACHLKETMLIDIPYVEGSSSYLHTIKVEYEWKPSRCGGCSLFFHNDSQCPKTIKENLMKQSGLTPMKNVAAKNDGFQVVKNRRHNTRTSILINGSPTSEFSFKRGLRQGDPLSPFLFIIVMEGLHMALNDGIASNMFHGVMIVKLSPWLHVLVVKQAPEMVIKSLESLRVNFFWGSHESSKKLSWVKWSNTLASFDKGGLGVGSLSAFNKALLLKWRWRLFNFLNSLWVQPITMGRSKTEFDNLIIDISKMKIDDLVESDTYVWSLSNDDSFSVNSVRKHIDEHSLPSLFSCTRWYKMIPKKTLIRFLAWFVMGMLNRMTTSFSLVTRLLKFGFLFDHELICLFQAFSRVKIRPTVFLEYYGISRKIVEVDPIYKREFKWSDFKKLPVLMVDGEKMVNTSGLINEMVKRMHLDSVTVDDVTDPTLFNCIAFDGNLYCRCADTTLLAVLQLNVYRSLSRALEASDYRWSHGDVNDAMGLKKKTVVVTSDLLALIAEKMKSANKKQEYVKSDDKSDDKKVEKKDDEKKQDMSKVKCYNCKKGHFAKDCKKAKDKDYDYYKTKMLLPKKDKDEQVLLAEDHAWMKSSSDSDQEINANMVFMAQIEKVLSDSEASSSSSDDKISEVSYYLSEYESESEYETSEYYDNTTTYGLFVNDNDDQEIFHDCENFPKTLIESQIDHNESAVNQNDSEGTDKLIKKINKKIVKRLKQKIITDLEDEVVSLLEKEKANLKTIESLKSKSFESSENVISESENKSENDCQTVEKGCDQVENPNVIAPGMFKLSVSQSVSTLFVTKTSCASNSVETKLKRKRYLDTLSSVRRPKPGGVMWMKKGSSNTVKADFAFDCNNARNALCIARMNASVDVNDLFIFDDIVQIYLWIIDSKCSKHMTGNRALLTNFVEKFLGMVRFGNNDFAVIAGYGDVVIGSMTIKKVYYVEGLGQNLFSVGKFCNKGLEVAFRKSTCFVRTENGVDLLTGDRLSNLYSITLNEVASNSLTCLLAKGSSLQSWLWHQRLSHLNFATINNLVRNNLVQGLPKMKFKKDHLCFVCEQGKIHRKNHKSKMAFASNKPLYLLHMDLCSPMHVESINRKRYVLVLVDDYSRYTWVFFLNSKDEASEVIISFIKKTQVNLQLQVQRVRTNNGTNFKNKTLAKFFDEVGITQQFSATRTPQQNSFVERKNRTLVEAARTMLIFANLPLFLWAEAIATTYFTQNQESSSSSLNDDVHQSLEEVTVPSSNTRSISNNIVPNVDEVSTSHNVFNERLEDAYFDASTSFHDPSNVYIFYQHYPHEKKWTKDHPLHKIIGDPNAMQEEFDQFARLKVWRLVPRPEDKTIIKTKWIFKKNKDESSLVIRNKARLVAAGDSQHEGIDYDETFAPLARIEAIRLFLAYAAHKDFIVF</sequence>
<comment type="caution">
    <text evidence="6">The sequence shown here is derived from an EMBL/GenBank/DDBJ whole genome shotgun (WGS) entry which is preliminary data.</text>
</comment>
<dbReference type="PANTHER" id="PTHR42648">
    <property type="entry name" value="TRANSPOSASE, PUTATIVE-RELATED"/>
    <property type="match status" value="1"/>
</dbReference>
<dbReference type="InterPro" id="IPR013103">
    <property type="entry name" value="RVT_2"/>
</dbReference>
<reference evidence="6" key="1">
    <citation type="journal article" date="2019" name="Sci. Rep.">
        <title>Draft genome of Tanacetum cinerariifolium, the natural source of mosquito coil.</title>
        <authorList>
            <person name="Yamashiro T."/>
            <person name="Shiraishi A."/>
            <person name="Satake H."/>
            <person name="Nakayama K."/>
        </authorList>
    </citation>
    <scope>NUCLEOTIDE SEQUENCE</scope>
</reference>
<name>A0A6L2L6U1_TANCI</name>
<dbReference type="GO" id="GO:0015074">
    <property type="term" value="P:DNA integration"/>
    <property type="evidence" value="ECO:0007669"/>
    <property type="project" value="InterPro"/>
</dbReference>
<organism evidence="6">
    <name type="scientific">Tanacetum cinerariifolium</name>
    <name type="common">Dalmatian daisy</name>
    <name type="synonym">Chrysanthemum cinerariifolium</name>
    <dbReference type="NCBI Taxonomy" id="118510"/>
    <lineage>
        <taxon>Eukaryota</taxon>
        <taxon>Viridiplantae</taxon>
        <taxon>Streptophyta</taxon>
        <taxon>Embryophyta</taxon>
        <taxon>Tracheophyta</taxon>
        <taxon>Spermatophyta</taxon>
        <taxon>Magnoliopsida</taxon>
        <taxon>eudicotyledons</taxon>
        <taxon>Gunneridae</taxon>
        <taxon>Pentapetalae</taxon>
        <taxon>asterids</taxon>
        <taxon>campanulids</taxon>
        <taxon>Asterales</taxon>
        <taxon>Asteraceae</taxon>
        <taxon>Asteroideae</taxon>
        <taxon>Anthemideae</taxon>
        <taxon>Anthemidinae</taxon>
        <taxon>Tanacetum</taxon>
    </lineage>
</organism>
<dbReference type="EMBL" id="BKCJ010003848">
    <property type="protein sequence ID" value="GEU57543.1"/>
    <property type="molecule type" value="Genomic_DNA"/>
</dbReference>
<dbReference type="InterPro" id="IPR054722">
    <property type="entry name" value="PolX-like_BBD"/>
</dbReference>
<proteinExistence type="predicted"/>
<gene>
    <name evidence="6" type="ORF">Tci_029521</name>
</gene>
<evidence type="ECO:0000256" key="4">
    <source>
        <dbReference type="SAM" id="MobiDB-lite"/>
    </source>
</evidence>
<keyword evidence="2" id="KW-0479">Metal-binding</keyword>
<feature type="domain" description="Integrase catalytic" evidence="5">
    <location>
        <begin position="1212"/>
        <end position="1379"/>
    </location>
</feature>
<dbReference type="InterPro" id="IPR012337">
    <property type="entry name" value="RNaseH-like_sf"/>
</dbReference>
<evidence type="ECO:0000259" key="5">
    <source>
        <dbReference type="PROSITE" id="PS50994"/>
    </source>
</evidence>
<dbReference type="PANTHER" id="PTHR42648:SF18">
    <property type="entry name" value="RETROTRANSPOSON, UNCLASSIFIED-LIKE PROTEIN"/>
    <property type="match status" value="1"/>
</dbReference>
<feature type="region of interest" description="Disordered" evidence="4">
    <location>
        <begin position="1"/>
        <end position="29"/>
    </location>
</feature>
<evidence type="ECO:0000256" key="3">
    <source>
        <dbReference type="ARBA" id="ARBA00022801"/>
    </source>
</evidence>
<dbReference type="Pfam" id="PF22936">
    <property type="entry name" value="Pol_BBD"/>
    <property type="match status" value="1"/>
</dbReference>
<dbReference type="Pfam" id="PF00665">
    <property type="entry name" value="rve"/>
    <property type="match status" value="1"/>
</dbReference>
<dbReference type="PROSITE" id="PS50994">
    <property type="entry name" value="INTEGRASE"/>
    <property type="match status" value="1"/>
</dbReference>
<evidence type="ECO:0000256" key="2">
    <source>
        <dbReference type="ARBA" id="ARBA00022723"/>
    </source>
</evidence>
<dbReference type="Pfam" id="PF07727">
    <property type="entry name" value="RVT_2"/>
    <property type="match status" value="1"/>
</dbReference>
<dbReference type="GO" id="GO:0008270">
    <property type="term" value="F:zinc ion binding"/>
    <property type="evidence" value="ECO:0007669"/>
    <property type="project" value="InterPro"/>
</dbReference>
<dbReference type="GO" id="GO:0003676">
    <property type="term" value="F:nucleic acid binding"/>
    <property type="evidence" value="ECO:0007669"/>
    <property type="project" value="InterPro"/>
</dbReference>
<dbReference type="InterPro" id="IPR001584">
    <property type="entry name" value="Integrase_cat-core"/>
</dbReference>
<evidence type="ECO:0000313" key="6">
    <source>
        <dbReference type="EMBL" id="GEU57543.1"/>
    </source>
</evidence>
<keyword evidence="1" id="KW-0645">Protease</keyword>
<dbReference type="Gene3D" id="4.10.60.10">
    <property type="entry name" value="Zinc finger, CCHC-type"/>
    <property type="match status" value="1"/>
</dbReference>
<dbReference type="GO" id="GO:0008233">
    <property type="term" value="F:peptidase activity"/>
    <property type="evidence" value="ECO:0007669"/>
    <property type="project" value="UniProtKB-KW"/>
</dbReference>
<dbReference type="SUPFAM" id="SSF57756">
    <property type="entry name" value="Retrovirus zinc finger-like domains"/>
    <property type="match status" value="1"/>
</dbReference>
<dbReference type="Gene3D" id="3.40.30.10">
    <property type="entry name" value="Glutaredoxin"/>
    <property type="match status" value="1"/>
</dbReference>
<accession>A0A6L2L6U1</accession>
<dbReference type="Gene3D" id="3.30.420.10">
    <property type="entry name" value="Ribonuclease H-like superfamily/Ribonuclease H"/>
    <property type="match status" value="1"/>
</dbReference>
<dbReference type="InterPro" id="IPR036397">
    <property type="entry name" value="RNaseH_sf"/>
</dbReference>